<dbReference type="SUPFAM" id="SSF46955">
    <property type="entry name" value="Putative DNA-binding domain"/>
    <property type="match status" value="1"/>
</dbReference>
<dbReference type="GO" id="GO:0006355">
    <property type="term" value="P:regulation of DNA-templated transcription"/>
    <property type="evidence" value="ECO:0007669"/>
    <property type="project" value="InterPro"/>
</dbReference>
<dbReference type="Proteomes" id="UP000034037">
    <property type="component" value="Chromosome"/>
</dbReference>
<dbReference type="GO" id="GO:0003677">
    <property type="term" value="F:DNA binding"/>
    <property type="evidence" value="ECO:0007669"/>
    <property type="project" value="InterPro"/>
</dbReference>
<dbReference type="InterPro" id="IPR000551">
    <property type="entry name" value="MerR-type_HTH_dom"/>
</dbReference>
<gene>
    <name evidence="2" type="ORF">YH66_02130</name>
</gene>
<sequence>MSFDLEMTQFLTGVTEHQLRLWSKKEILVPEISASRPMLYSFRDIVALRIIAKFRAEVSLQRISSVLRNLEENEFTEHLSEYRFAFDGKSIRVKDGDNWMDIDKQSGQWEFISFEDVYRSFSNFRGKTVPNLLSPAPGIEVDAGTLGGTPRVKGSRIPTDVVTDLLRDPETTEDEIQEFYPNLNKTDLKNVGKFDSAVYGAA</sequence>
<proteinExistence type="predicted"/>
<dbReference type="InterPro" id="IPR009057">
    <property type="entry name" value="Homeodomain-like_sf"/>
</dbReference>
<dbReference type="InterPro" id="IPR007367">
    <property type="entry name" value="DUF433"/>
</dbReference>
<dbReference type="InterPro" id="IPR009061">
    <property type="entry name" value="DNA-bd_dom_put_sf"/>
</dbReference>
<name>A0A0F6SQL8_9CORY</name>
<reference evidence="2 3" key="1">
    <citation type="submission" date="2015-04" db="EMBL/GenBank/DDBJ databases">
        <title>Complete Genome Sequence of Brevibacterium flavum ATCC 15168.</title>
        <authorList>
            <person name="Ahn J."/>
            <person name="Park G."/>
            <person name="Jeon W."/>
            <person name="Jang Y."/>
            <person name="Jang M."/>
            <person name="Lee H."/>
            <person name="Lee H."/>
        </authorList>
    </citation>
    <scope>NUCLEOTIDE SEQUENCE [LARGE SCALE GENOMIC DNA]</scope>
    <source>
        <strain evidence="2 3">ATCC 15168</strain>
    </source>
</reference>
<dbReference type="SUPFAM" id="SSF46689">
    <property type="entry name" value="Homeodomain-like"/>
    <property type="match status" value="1"/>
</dbReference>
<evidence type="ECO:0000313" key="3">
    <source>
        <dbReference type="Proteomes" id="UP000034037"/>
    </source>
</evidence>
<feature type="domain" description="HTH merR-type" evidence="1">
    <location>
        <begin position="11"/>
        <end position="68"/>
    </location>
</feature>
<evidence type="ECO:0000259" key="1">
    <source>
        <dbReference type="Pfam" id="PF13411"/>
    </source>
</evidence>
<organism evidence="2 3">
    <name type="scientific">[Brevibacterium] flavum</name>
    <dbReference type="NCBI Taxonomy" id="92706"/>
    <lineage>
        <taxon>Bacteria</taxon>
        <taxon>Bacillati</taxon>
        <taxon>Actinomycetota</taxon>
        <taxon>Actinomycetes</taxon>
        <taxon>Mycobacteriales</taxon>
        <taxon>Corynebacteriaceae</taxon>
        <taxon>Corynebacterium</taxon>
    </lineage>
</organism>
<dbReference type="PATRIC" id="fig|92706.3.peg.444"/>
<dbReference type="Gene3D" id="1.10.1660.10">
    <property type="match status" value="1"/>
</dbReference>
<dbReference type="EMBL" id="CP011309">
    <property type="protein sequence ID" value="AKF26434.1"/>
    <property type="molecule type" value="Genomic_DNA"/>
</dbReference>
<dbReference type="RefSeq" id="WP_003859715.1">
    <property type="nucleotide sequence ID" value="NZ_CP011309.1"/>
</dbReference>
<evidence type="ECO:0000313" key="2">
    <source>
        <dbReference type="EMBL" id="AKF26434.1"/>
    </source>
</evidence>
<dbReference type="InterPro" id="IPR036388">
    <property type="entry name" value="WH-like_DNA-bd_sf"/>
</dbReference>
<dbReference type="AlphaFoldDB" id="A0A0F6SQL8"/>
<protein>
    <recommendedName>
        <fullName evidence="1">HTH merR-type domain-containing protein</fullName>
    </recommendedName>
</protein>
<accession>A0A0F6SQL8</accession>
<keyword evidence="3" id="KW-1185">Reference proteome</keyword>
<dbReference type="HOGENOM" id="CLU_1352482_0_0_11"/>
<dbReference type="Gene3D" id="1.10.10.10">
    <property type="entry name" value="Winged helix-like DNA-binding domain superfamily/Winged helix DNA-binding domain"/>
    <property type="match status" value="1"/>
</dbReference>
<dbReference type="Pfam" id="PF04255">
    <property type="entry name" value="DUF433"/>
    <property type="match status" value="1"/>
</dbReference>
<dbReference type="Pfam" id="PF13411">
    <property type="entry name" value="MerR_1"/>
    <property type="match status" value="1"/>
</dbReference>